<organism evidence="1 2">
    <name type="scientific">Methyloradius palustris</name>
    <dbReference type="NCBI Taxonomy" id="2778876"/>
    <lineage>
        <taxon>Bacteria</taxon>
        <taxon>Pseudomonadati</taxon>
        <taxon>Pseudomonadota</taxon>
        <taxon>Betaproteobacteria</taxon>
        <taxon>Nitrosomonadales</taxon>
        <taxon>Methylophilaceae</taxon>
        <taxon>Methyloradius</taxon>
    </lineage>
</organism>
<dbReference type="AlphaFoldDB" id="A0A8D5G213"/>
<name>A0A8D5G213_9PROT</name>
<dbReference type="Proteomes" id="UP000826722">
    <property type="component" value="Chromosome"/>
</dbReference>
<proteinExistence type="predicted"/>
<dbReference type="RefSeq" id="WP_221763980.1">
    <property type="nucleotide sequence ID" value="NZ_AP024110.1"/>
</dbReference>
<gene>
    <name evidence="1" type="ORF">ZMTM_21990</name>
</gene>
<sequence length="94" mass="10257">MLNYSEKLALNAILEAAIIDSEDDDGDPVFHEVLAEDVNTFEDKRLQADVYDDLAQNGLIACSGTQDENGNEVLEFVCITPKGLEELKSSSGVH</sequence>
<evidence type="ECO:0000313" key="1">
    <source>
        <dbReference type="EMBL" id="BCM25940.1"/>
    </source>
</evidence>
<dbReference type="EMBL" id="AP024110">
    <property type="protein sequence ID" value="BCM25940.1"/>
    <property type="molecule type" value="Genomic_DNA"/>
</dbReference>
<dbReference type="KEGG" id="mpau:ZMTM_21990"/>
<reference evidence="1" key="1">
    <citation type="journal article" date="2021" name="Arch. Microbiol.">
        <title>Methyloradius palustris gen. nov., sp. nov., a methanol-oxidizing bacterium isolated from snow.</title>
        <authorList>
            <person name="Miyadera T."/>
            <person name="Kojima H."/>
            <person name="Fukui M."/>
        </authorList>
    </citation>
    <scope>NUCLEOTIDE SEQUENCE</scope>
    <source>
        <strain evidence="1">Zm11</strain>
    </source>
</reference>
<accession>A0A8D5G213</accession>
<protein>
    <submittedName>
        <fullName evidence="1">Uncharacterized protein</fullName>
    </submittedName>
</protein>
<evidence type="ECO:0000313" key="2">
    <source>
        <dbReference type="Proteomes" id="UP000826722"/>
    </source>
</evidence>
<keyword evidence="2" id="KW-1185">Reference proteome</keyword>